<dbReference type="InterPro" id="IPR044005">
    <property type="entry name" value="DZR_2"/>
</dbReference>
<dbReference type="Pfam" id="PF18912">
    <property type="entry name" value="DZR_2"/>
    <property type="match status" value="1"/>
</dbReference>
<dbReference type="PANTHER" id="PTHR47505:SF1">
    <property type="entry name" value="DNA UTILIZATION PROTEIN YHGH"/>
    <property type="match status" value="1"/>
</dbReference>
<organism evidence="4 5">
    <name type="scientific">Parvularcula bermudensis (strain ATCC BAA-594 / HTCC2503 / KCTC 12087)</name>
    <dbReference type="NCBI Taxonomy" id="314260"/>
    <lineage>
        <taxon>Bacteria</taxon>
        <taxon>Pseudomonadati</taxon>
        <taxon>Pseudomonadota</taxon>
        <taxon>Alphaproteobacteria</taxon>
        <taxon>Parvularculales</taxon>
        <taxon>Parvularculaceae</taxon>
        <taxon>Parvularcula</taxon>
    </lineage>
</organism>
<keyword evidence="5" id="KW-1185">Reference proteome</keyword>
<feature type="domain" description="Double zinc ribbon" evidence="3">
    <location>
        <begin position="35"/>
        <end position="90"/>
    </location>
</feature>
<sequence>MRGLHQITSFLSRWDQRGGMAETYPGRALAARVGEVVFPSTCPVTGTLVSSPGTLSPAGWASLDHLTAPWCRQCGFPFTLVGDGPLCLPCTGEGGLAPRLVGKDRLDAFRAPLAYDEVSADLILAIKYADRSDSLRVAGRLLARVAQALPAFDEAILIPVPLHHRRLRQRGYNQAGRLADALAAVTGRPVRHRLLRRIKATPSQKAASADQRRRHVSGAFAVRENDDIIRGRSFVLVDDVLTTGATLLSCARPLRQAGALSVSAVTLARVLPGRQGLGDPGGAV</sequence>
<comment type="similarity">
    <text evidence="1">Belongs to the ComF/GntX family.</text>
</comment>
<reference evidence="5" key="1">
    <citation type="submission" date="2010-08" db="EMBL/GenBank/DDBJ databases">
        <title>Genome sequence of Parvularcula bermudensis HTCC2503.</title>
        <authorList>
            <person name="Kang D.-M."/>
            <person name="Oh H.-M."/>
            <person name="Cho J.-C."/>
        </authorList>
    </citation>
    <scope>NUCLEOTIDE SEQUENCE [LARGE SCALE GENOMIC DNA]</scope>
    <source>
        <strain evidence="5">ATCC BAA-594 / HTCC2503 / KCTC 12087</strain>
    </source>
</reference>
<dbReference type="eggNOG" id="COG1040">
    <property type="taxonomic scope" value="Bacteria"/>
</dbReference>
<dbReference type="STRING" id="314260.PB2503_12904"/>
<dbReference type="Proteomes" id="UP000001302">
    <property type="component" value="Chromosome"/>
</dbReference>
<evidence type="ECO:0000256" key="1">
    <source>
        <dbReference type="ARBA" id="ARBA00008007"/>
    </source>
</evidence>
<feature type="domain" description="Phosphoribosyltransferase" evidence="2">
    <location>
        <begin position="175"/>
        <end position="269"/>
    </location>
</feature>
<evidence type="ECO:0000313" key="5">
    <source>
        <dbReference type="Proteomes" id="UP000001302"/>
    </source>
</evidence>
<dbReference type="KEGG" id="pbr:PB2503_12904"/>
<dbReference type="Pfam" id="PF00156">
    <property type="entry name" value="Pribosyltran"/>
    <property type="match status" value="1"/>
</dbReference>
<dbReference type="AlphaFoldDB" id="E0TG47"/>
<protein>
    <submittedName>
        <fullName evidence="4">Competence protein F</fullName>
    </submittedName>
</protein>
<gene>
    <name evidence="4" type="ordered locus">PB2503_12904</name>
</gene>
<name>E0TG47_PARBH</name>
<dbReference type="Gene3D" id="3.40.50.2020">
    <property type="match status" value="1"/>
</dbReference>
<dbReference type="InterPro" id="IPR029057">
    <property type="entry name" value="PRTase-like"/>
</dbReference>
<evidence type="ECO:0000259" key="2">
    <source>
        <dbReference type="Pfam" id="PF00156"/>
    </source>
</evidence>
<dbReference type="CDD" id="cd06223">
    <property type="entry name" value="PRTases_typeI"/>
    <property type="match status" value="1"/>
</dbReference>
<dbReference type="InterPro" id="IPR051910">
    <property type="entry name" value="ComF/GntX_DNA_util-trans"/>
</dbReference>
<dbReference type="InterPro" id="IPR000836">
    <property type="entry name" value="PRTase_dom"/>
</dbReference>
<proteinExistence type="inferred from homology"/>
<reference evidence="4 5" key="2">
    <citation type="journal article" date="2011" name="J. Bacteriol.">
        <title>Complete genome sequence of strain HTCC2503T of Parvularcula bermudensis, the type species of the order "Parvularculales" in the class Alphaproteobacteria.</title>
        <authorList>
            <person name="Oh H.M."/>
            <person name="Kang I."/>
            <person name="Vergin K.L."/>
            <person name="Kang D."/>
            <person name="Rhee K.H."/>
            <person name="Giovannoni S.J."/>
            <person name="Cho J.C."/>
        </authorList>
    </citation>
    <scope>NUCLEOTIDE SEQUENCE [LARGE SCALE GENOMIC DNA]</scope>
    <source>
        <strain evidence="5">ATCC BAA-594 / HTCC2503 / KCTC 12087</strain>
    </source>
</reference>
<evidence type="ECO:0000259" key="3">
    <source>
        <dbReference type="Pfam" id="PF18912"/>
    </source>
</evidence>
<dbReference type="EMBL" id="CP002156">
    <property type="protein sequence ID" value="ADM10618.1"/>
    <property type="molecule type" value="Genomic_DNA"/>
</dbReference>
<dbReference type="PANTHER" id="PTHR47505">
    <property type="entry name" value="DNA UTILIZATION PROTEIN YHGH"/>
    <property type="match status" value="1"/>
</dbReference>
<evidence type="ECO:0000313" key="4">
    <source>
        <dbReference type="EMBL" id="ADM10618.1"/>
    </source>
</evidence>
<dbReference type="RefSeq" id="WP_013301592.1">
    <property type="nucleotide sequence ID" value="NC_014414.1"/>
</dbReference>
<accession>E0TG47</accession>
<dbReference type="OrthoDB" id="9779910at2"/>
<dbReference type="HOGENOM" id="CLU_054549_0_0_5"/>
<dbReference type="SUPFAM" id="SSF53271">
    <property type="entry name" value="PRTase-like"/>
    <property type="match status" value="1"/>
</dbReference>